<proteinExistence type="predicted"/>
<name>A0ACC1HSZ0_9FUNG</name>
<keyword evidence="2" id="KW-1185">Reference proteome</keyword>
<dbReference type="EMBL" id="JAMZIH010000238">
    <property type="protein sequence ID" value="KAJ1679679.1"/>
    <property type="molecule type" value="Genomic_DNA"/>
</dbReference>
<organism evidence="1 2">
    <name type="scientific">Spiromyces aspiralis</name>
    <dbReference type="NCBI Taxonomy" id="68401"/>
    <lineage>
        <taxon>Eukaryota</taxon>
        <taxon>Fungi</taxon>
        <taxon>Fungi incertae sedis</taxon>
        <taxon>Zoopagomycota</taxon>
        <taxon>Kickxellomycotina</taxon>
        <taxon>Kickxellomycetes</taxon>
        <taxon>Kickxellales</taxon>
        <taxon>Kickxellaceae</taxon>
        <taxon>Spiromyces</taxon>
    </lineage>
</organism>
<dbReference type="Proteomes" id="UP001145114">
    <property type="component" value="Unassembled WGS sequence"/>
</dbReference>
<gene>
    <name evidence="1" type="ORF">EV182_001561</name>
</gene>
<protein>
    <submittedName>
        <fullName evidence="1">Uncharacterized protein</fullName>
    </submittedName>
</protein>
<reference evidence="1" key="1">
    <citation type="submission" date="2022-06" db="EMBL/GenBank/DDBJ databases">
        <title>Phylogenomic reconstructions and comparative analyses of Kickxellomycotina fungi.</title>
        <authorList>
            <person name="Reynolds N.K."/>
            <person name="Stajich J.E."/>
            <person name="Barry K."/>
            <person name="Grigoriev I.V."/>
            <person name="Crous P."/>
            <person name="Smith M.E."/>
        </authorList>
    </citation>
    <scope>NUCLEOTIDE SEQUENCE</scope>
    <source>
        <strain evidence="1">RSA 2271</strain>
    </source>
</reference>
<sequence length="298" mass="33705">MARPGWMYSRIRQVQHLEGYSRGNEARQFLHSLCQEVLPTLGRHDMYVNRVQEFYPANSGLRGMNVNFGVCIFLRLRTPENPNQFMDRTIILGSFIHELAHIYYGAHDQRFYNYLDRLLRENDYRRFASRINEIRGTRFPNEPNITARPFRPEHLDDPTFPGNVQINGRNTPAGSSRPTGRRPIPMSSGRDEGEEWYAPPGGDVMIITPRILRGMMERGFMEDMSNYRGGFPSGSGRSTGSSGRFTGGSGRFEMITPGMMGMSGGGRHRSAMPRRHGHSSFGFPFGGSTSSYGDDSSD</sequence>
<comment type="caution">
    <text evidence="1">The sequence shown here is derived from an EMBL/GenBank/DDBJ whole genome shotgun (WGS) entry which is preliminary data.</text>
</comment>
<accession>A0ACC1HSZ0</accession>
<evidence type="ECO:0000313" key="2">
    <source>
        <dbReference type="Proteomes" id="UP001145114"/>
    </source>
</evidence>
<evidence type="ECO:0000313" key="1">
    <source>
        <dbReference type="EMBL" id="KAJ1679679.1"/>
    </source>
</evidence>